<evidence type="ECO:0000313" key="3">
    <source>
        <dbReference type="Proteomes" id="UP000604046"/>
    </source>
</evidence>
<keyword evidence="1" id="KW-1133">Transmembrane helix</keyword>
<dbReference type="OrthoDB" id="430362at2759"/>
<dbReference type="Proteomes" id="UP000604046">
    <property type="component" value="Unassembled WGS sequence"/>
</dbReference>
<keyword evidence="1" id="KW-0472">Membrane</keyword>
<dbReference type="EMBL" id="CAJNDS010002294">
    <property type="protein sequence ID" value="CAE7415631.1"/>
    <property type="molecule type" value="Genomic_DNA"/>
</dbReference>
<comment type="caution">
    <text evidence="2">The sequence shown here is derived from an EMBL/GenBank/DDBJ whole genome shotgun (WGS) entry which is preliminary data.</text>
</comment>
<keyword evidence="1" id="KW-0812">Transmembrane</keyword>
<evidence type="ECO:0000256" key="1">
    <source>
        <dbReference type="SAM" id="Phobius"/>
    </source>
</evidence>
<accession>A0A812R2M9</accession>
<dbReference type="Gene3D" id="3.30.450.50">
    <property type="entry name" value="Longin domain"/>
    <property type="match status" value="1"/>
</dbReference>
<feature type="transmembrane region" description="Helical" evidence="1">
    <location>
        <begin position="178"/>
        <end position="199"/>
    </location>
</feature>
<evidence type="ECO:0000313" key="2">
    <source>
        <dbReference type="EMBL" id="CAE7415631.1"/>
    </source>
</evidence>
<evidence type="ECO:0008006" key="4">
    <source>
        <dbReference type="Google" id="ProtNLM"/>
    </source>
</evidence>
<dbReference type="SUPFAM" id="SSF64356">
    <property type="entry name" value="SNARE-like"/>
    <property type="match status" value="1"/>
</dbReference>
<dbReference type="AlphaFoldDB" id="A0A812R2M9"/>
<proteinExistence type="predicted"/>
<sequence length="226" mass="25524">MQSQTWGGSSLPFLAVGRVKDSVTLAYYIDPESVEQQEQTQEVFQKLLKASSQKLAAGQRTRLQWNNGSVCCLMDEQARLLYCVVTSLLTYPERQAYQLLYDFRGFVERDDANLDEAEKHALNDKLADQMRDLVKKYEAYQDINKLSSSHSAAAVDTSSAPLHHQDARELRQAESKKWIFIALLVVVIVLFLMWLFGFFGKAADSQQPPPPQEPQPAGPALRAILM</sequence>
<keyword evidence="3" id="KW-1185">Reference proteome</keyword>
<name>A0A812R2M9_9DINO</name>
<gene>
    <name evidence="2" type="ORF">SNAT2548_LOCUS22595</name>
</gene>
<reference evidence="2" key="1">
    <citation type="submission" date="2021-02" db="EMBL/GenBank/DDBJ databases">
        <authorList>
            <person name="Dougan E. K."/>
            <person name="Rhodes N."/>
            <person name="Thang M."/>
            <person name="Chan C."/>
        </authorList>
    </citation>
    <scope>NUCLEOTIDE SEQUENCE</scope>
</reference>
<protein>
    <recommendedName>
        <fullName evidence="4">Longin domain-containing protein</fullName>
    </recommendedName>
</protein>
<dbReference type="InterPro" id="IPR011012">
    <property type="entry name" value="Longin-like_dom_sf"/>
</dbReference>
<organism evidence="2 3">
    <name type="scientific">Symbiodinium natans</name>
    <dbReference type="NCBI Taxonomy" id="878477"/>
    <lineage>
        <taxon>Eukaryota</taxon>
        <taxon>Sar</taxon>
        <taxon>Alveolata</taxon>
        <taxon>Dinophyceae</taxon>
        <taxon>Suessiales</taxon>
        <taxon>Symbiodiniaceae</taxon>
        <taxon>Symbiodinium</taxon>
    </lineage>
</organism>